<evidence type="ECO:0000256" key="2">
    <source>
        <dbReference type="ARBA" id="ARBA00023136"/>
    </source>
</evidence>
<dbReference type="Pfam" id="PF04453">
    <property type="entry name" value="LptD"/>
    <property type="match status" value="1"/>
</dbReference>
<feature type="chain" id="PRO_5016471740" description="LPS-assembly protein LptD" evidence="4">
    <location>
        <begin position="33"/>
        <end position="789"/>
    </location>
</feature>
<dbReference type="GO" id="GO:0043165">
    <property type="term" value="P:Gram-negative-bacterium-type cell outer membrane assembly"/>
    <property type="evidence" value="ECO:0007669"/>
    <property type="project" value="UniProtKB-UniRule"/>
</dbReference>
<dbReference type="AlphaFoldDB" id="A0A328ALE5"/>
<evidence type="ECO:0000259" key="5">
    <source>
        <dbReference type="Pfam" id="PF03968"/>
    </source>
</evidence>
<dbReference type="InterPro" id="IPR007543">
    <property type="entry name" value="LptD_C"/>
</dbReference>
<dbReference type="EMBL" id="QFYQ01000001">
    <property type="protein sequence ID" value="RAK55429.1"/>
    <property type="molecule type" value="Genomic_DNA"/>
</dbReference>
<organism evidence="7 8">
    <name type="scientific">Phenylobacterium soli</name>
    <dbReference type="NCBI Taxonomy" id="2170551"/>
    <lineage>
        <taxon>Bacteria</taxon>
        <taxon>Pseudomonadati</taxon>
        <taxon>Pseudomonadota</taxon>
        <taxon>Alphaproteobacteria</taxon>
        <taxon>Caulobacterales</taxon>
        <taxon>Caulobacteraceae</taxon>
        <taxon>Phenylobacterium</taxon>
    </lineage>
</organism>
<dbReference type="PANTHER" id="PTHR30189:SF1">
    <property type="entry name" value="LPS-ASSEMBLY PROTEIN LPTD"/>
    <property type="match status" value="1"/>
</dbReference>
<evidence type="ECO:0000259" key="6">
    <source>
        <dbReference type="Pfam" id="PF04453"/>
    </source>
</evidence>
<dbReference type="Gene3D" id="2.60.450.10">
    <property type="entry name" value="Lipopolysaccharide (LPS) transport protein A like domain"/>
    <property type="match status" value="1"/>
</dbReference>
<evidence type="ECO:0000256" key="3">
    <source>
        <dbReference type="ARBA" id="ARBA00023237"/>
    </source>
</evidence>
<dbReference type="Proteomes" id="UP000249254">
    <property type="component" value="Unassembled WGS sequence"/>
</dbReference>
<proteinExistence type="inferred from homology"/>
<dbReference type="OrthoDB" id="9760225at2"/>
<accession>A0A328ALE5</accession>
<comment type="function">
    <text evidence="4">Involved in the assembly of lipopolysaccharide (LPS) at the surface of the outer membrane.</text>
</comment>
<evidence type="ECO:0000256" key="1">
    <source>
        <dbReference type="ARBA" id="ARBA00022729"/>
    </source>
</evidence>
<evidence type="ECO:0000313" key="8">
    <source>
        <dbReference type="Proteomes" id="UP000249254"/>
    </source>
</evidence>
<comment type="similarity">
    <text evidence="4">Belongs to the LptD family.</text>
</comment>
<dbReference type="PANTHER" id="PTHR30189">
    <property type="entry name" value="LPS-ASSEMBLY PROTEIN"/>
    <property type="match status" value="1"/>
</dbReference>
<evidence type="ECO:0000256" key="4">
    <source>
        <dbReference type="HAMAP-Rule" id="MF_01411"/>
    </source>
</evidence>
<comment type="caution">
    <text evidence="4">Lacks conserved residue(s) required for the propagation of feature annotation.</text>
</comment>
<keyword evidence="1 4" id="KW-0732">Signal</keyword>
<dbReference type="HAMAP" id="MF_01411">
    <property type="entry name" value="LPS_assembly_LptD"/>
    <property type="match status" value="1"/>
</dbReference>
<feature type="domain" description="LptD C-terminal" evidence="6">
    <location>
        <begin position="318"/>
        <end position="722"/>
    </location>
</feature>
<dbReference type="InterPro" id="IPR005653">
    <property type="entry name" value="OstA-like_N"/>
</dbReference>
<feature type="domain" description="Organic solvent tolerance-like N-terminal" evidence="5">
    <location>
        <begin position="62"/>
        <end position="163"/>
    </location>
</feature>
<dbReference type="GO" id="GO:0009279">
    <property type="term" value="C:cell outer membrane"/>
    <property type="evidence" value="ECO:0007669"/>
    <property type="project" value="UniProtKB-SubCell"/>
</dbReference>
<dbReference type="InterPro" id="IPR020889">
    <property type="entry name" value="LipoPS_assembly_LptD"/>
</dbReference>
<keyword evidence="2 4" id="KW-0472">Membrane</keyword>
<dbReference type="Pfam" id="PF03968">
    <property type="entry name" value="LptD_N"/>
    <property type="match status" value="1"/>
</dbReference>
<dbReference type="RefSeq" id="WP_111529177.1">
    <property type="nucleotide sequence ID" value="NZ_JBHRSG010000003.1"/>
</dbReference>
<comment type="subcellular location">
    <subcellularLocation>
        <location evidence="4">Cell outer membrane</location>
    </subcellularLocation>
</comment>
<comment type="caution">
    <text evidence="7">The sequence shown here is derived from an EMBL/GenBank/DDBJ whole genome shotgun (WGS) entry which is preliminary data.</text>
</comment>
<keyword evidence="3 4" id="KW-0998">Cell outer membrane</keyword>
<gene>
    <name evidence="4" type="primary">lptD</name>
    <name evidence="7" type="ORF">DJ017_13360</name>
</gene>
<dbReference type="GO" id="GO:1990351">
    <property type="term" value="C:transporter complex"/>
    <property type="evidence" value="ECO:0007669"/>
    <property type="project" value="TreeGrafter"/>
</dbReference>
<keyword evidence="8" id="KW-1185">Reference proteome</keyword>
<comment type="subunit">
    <text evidence="4">Component of the lipopolysaccharide transport and assembly complex.</text>
</comment>
<dbReference type="InterPro" id="IPR050218">
    <property type="entry name" value="LptD"/>
</dbReference>
<dbReference type="GO" id="GO:0015920">
    <property type="term" value="P:lipopolysaccharide transport"/>
    <property type="evidence" value="ECO:0007669"/>
    <property type="project" value="InterPro"/>
</dbReference>
<sequence length="789" mass="86941" precursor="true">MRSRRRPTSAAAKCALLAGAAMAVLCAEPALAQTRIARPLRPTTSPVPAPVPDGLQPGEMYMEADQVIRDDKNKITTAEGSVEVRYQGRTLRADKVVYEEGESDGQGVIRALGHVTIVNADGTVEYADEFVLDDKMRAGVAQGFSARLQENIKLAGATAVRRSESIQELNRAIYTPCPICANDHPKTPTWSISAERVVQDKVHRVVYYRHARVHVLGVPILYLPVFWHADPSAPRASGLLAPKIQASDRRGFSYEQPYLFVLSPYADLILSPQLNTKVNPFLNGQFRKRFYSGDVDVRFGYTHDKDFDGKGQKFGTDTNRSYILARGGFQLTDAWRAGFTAEHTSDPLLFDKYQIGDVYQTRGPYIPDDRRLISQVYAARQDQRSYFSAAAMTFQGLRAGDNNRTFPLVAPLIEGHYDAPEKIAGGRLRVNVSAVALTRDQSPLDQASRLPGLDSRRVTGDLDWRASYTSAAGLRVEPFVQARADAYSVGDMLTGVGKQTTSKTTGRALGVAGVDVTYPFFKRWHDATIILEPVAQLAISPKAKQIVVGRDTTGAPVYLNEDSVAFDFDETTLFRANKFPGYDLYEDGSRLNVGGRVAVLWDDGRRANLLIGRSYRADRNTVFSASSGLRPRASDWIVAADAQPIRGLTIFGRARLDADDLTVHRAEAGANLASKWGSGFVRYLRDDSSTLGPTLVGSTVIPAGQRVENFEMGGDVPVTKNWGVTAYGNRDLVQKAWVIRDLGVYYRDDCARVDVIYRREDTIIGRLGPRDSIALRLTLATLGSPFTVR</sequence>
<name>A0A328ALE5_9CAUL</name>
<protein>
    <recommendedName>
        <fullName evidence="4">LPS-assembly protein LptD</fullName>
    </recommendedName>
</protein>
<reference evidence="8" key="1">
    <citation type="submission" date="2018-05" db="EMBL/GenBank/DDBJ databases">
        <authorList>
            <person name="Li X."/>
        </authorList>
    </citation>
    <scope>NUCLEOTIDE SEQUENCE [LARGE SCALE GENOMIC DNA]</scope>
    <source>
        <strain evidence="8">LX32</strain>
    </source>
</reference>
<feature type="signal peptide" evidence="4">
    <location>
        <begin position="1"/>
        <end position="32"/>
    </location>
</feature>
<evidence type="ECO:0000313" key="7">
    <source>
        <dbReference type="EMBL" id="RAK55429.1"/>
    </source>
</evidence>